<feature type="region of interest" description="Disordered" evidence="1">
    <location>
        <begin position="1"/>
        <end position="28"/>
    </location>
</feature>
<dbReference type="AlphaFoldDB" id="A0A4S8LV33"/>
<evidence type="ECO:0000256" key="1">
    <source>
        <dbReference type="SAM" id="MobiDB-lite"/>
    </source>
</evidence>
<organism evidence="2 3">
    <name type="scientific">Dendrothele bispora (strain CBS 962.96)</name>
    <dbReference type="NCBI Taxonomy" id="1314807"/>
    <lineage>
        <taxon>Eukaryota</taxon>
        <taxon>Fungi</taxon>
        <taxon>Dikarya</taxon>
        <taxon>Basidiomycota</taxon>
        <taxon>Agaricomycotina</taxon>
        <taxon>Agaricomycetes</taxon>
        <taxon>Agaricomycetidae</taxon>
        <taxon>Agaricales</taxon>
        <taxon>Agaricales incertae sedis</taxon>
        <taxon>Dendrothele</taxon>
    </lineage>
</organism>
<feature type="compositionally biased region" description="Polar residues" evidence="1">
    <location>
        <begin position="1"/>
        <end position="27"/>
    </location>
</feature>
<protein>
    <submittedName>
        <fullName evidence="2">Uncharacterized protein</fullName>
    </submittedName>
</protein>
<gene>
    <name evidence="2" type="ORF">K435DRAFT_799695</name>
</gene>
<sequence length="168" mass="18790">MSENKSNTNTTYPQTYSSASLGESNSYFECRPGETNWGGSGPSSTLNSTLEVQVITNSSYHNNSTREEHSNIDYENYIEDDELDYLLDSEDMEEGNNGLAINDGNDYGSVLDDSTRNSEEDNEELAGESKYEDLDLEEQDYGSDGEYGDDDNTEGIEEYDDDGIAEYF</sequence>
<keyword evidence="3" id="KW-1185">Reference proteome</keyword>
<reference evidence="2 3" key="1">
    <citation type="journal article" date="2019" name="Nat. Ecol. Evol.">
        <title>Megaphylogeny resolves global patterns of mushroom evolution.</title>
        <authorList>
            <person name="Varga T."/>
            <person name="Krizsan K."/>
            <person name="Foldi C."/>
            <person name="Dima B."/>
            <person name="Sanchez-Garcia M."/>
            <person name="Sanchez-Ramirez S."/>
            <person name="Szollosi G.J."/>
            <person name="Szarkandi J.G."/>
            <person name="Papp V."/>
            <person name="Albert L."/>
            <person name="Andreopoulos W."/>
            <person name="Angelini C."/>
            <person name="Antonin V."/>
            <person name="Barry K.W."/>
            <person name="Bougher N.L."/>
            <person name="Buchanan P."/>
            <person name="Buyck B."/>
            <person name="Bense V."/>
            <person name="Catcheside P."/>
            <person name="Chovatia M."/>
            <person name="Cooper J."/>
            <person name="Damon W."/>
            <person name="Desjardin D."/>
            <person name="Finy P."/>
            <person name="Geml J."/>
            <person name="Haridas S."/>
            <person name="Hughes K."/>
            <person name="Justo A."/>
            <person name="Karasinski D."/>
            <person name="Kautmanova I."/>
            <person name="Kiss B."/>
            <person name="Kocsube S."/>
            <person name="Kotiranta H."/>
            <person name="LaButti K.M."/>
            <person name="Lechner B.E."/>
            <person name="Liimatainen K."/>
            <person name="Lipzen A."/>
            <person name="Lukacs Z."/>
            <person name="Mihaltcheva S."/>
            <person name="Morgado L.N."/>
            <person name="Niskanen T."/>
            <person name="Noordeloos M.E."/>
            <person name="Ohm R.A."/>
            <person name="Ortiz-Santana B."/>
            <person name="Ovrebo C."/>
            <person name="Racz N."/>
            <person name="Riley R."/>
            <person name="Savchenko A."/>
            <person name="Shiryaev A."/>
            <person name="Soop K."/>
            <person name="Spirin V."/>
            <person name="Szebenyi C."/>
            <person name="Tomsovsky M."/>
            <person name="Tulloss R.E."/>
            <person name="Uehling J."/>
            <person name="Grigoriev I.V."/>
            <person name="Vagvolgyi C."/>
            <person name="Papp T."/>
            <person name="Martin F.M."/>
            <person name="Miettinen O."/>
            <person name="Hibbett D.S."/>
            <person name="Nagy L.G."/>
        </authorList>
    </citation>
    <scope>NUCLEOTIDE SEQUENCE [LARGE SCALE GENOMIC DNA]</scope>
    <source>
        <strain evidence="2 3">CBS 962.96</strain>
    </source>
</reference>
<evidence type="ECO:0000313" key="3">
    <source>
        <dbReference type="Proteomes" id="UP000297245"/>
    </source>
</evidence>
<name>A0A4S8LV33_DENBC</name>
<evidence type="ECO:0000313" key="2">
    <source>
        <dbReference type="EMBL" id="THU93417.1"/>
    </source>
</evidence>
<dbReference type="EMBL" id="ML179249">
    <property type="protein sequence ID" value="THU93417.1"/>
    <property type="molecule type" value="Genomic_DNA"/>
</dbReference>
<accession>A0A4S8LV33</accession>
<dbReference type="Proteomes" id="UP000297245">
    <property type="component" value="Unassembled WGS sequence"/>
</dbReference>
<feature type="compositionally biased region" description="Acidic residues" evidence="1">
    <location>
        <begin position="134"/>
        <end position="168"/>
    </location>
</feature>
<proteinExistence type="predicted"/>
<feature type="region of interest" description="Disordered" evidence="1">
    <location>
        <begin position="94"/>
        <end position="168"/>
    </location>
</feature>